<gene>
    <name evidence="1" type="ORF">S03H2_32113</name>
</gene>
<dbReference type="Gene3D" id="3.30.420.40">
    <property type="match status" value="1"/>
</dbReference>
<dbReference type="EMBL" id="BARU01019502">
    <property type="protein sequence ID" value="GAH53481.1"/>
    <property type="molecule type" value="Genomic_DNA"/>
</dbReference>
<organism evidence="1">
    <name type="scientific">marine sediment metagenome</name>
    <dbReference type="NCBI Taxonomy" id="412755"/>
    <lineage>
        <taxon>unclassified sequences</taxon>
        <taxon>metagenomes</taxon>
        <taxon>ecological metagenomes</taxon>
    </lineage>
</organism>
<evidence type="ECO:0008006" key="2">
    <source>
        <dbReference type="Google" id="ProtNLM"/>
    </source>
</evidence>
<protein>
    <recommendedName>
        <fullName evidence="2">ROK family protein</fullName>
    </recommendedName>
</protein>
<sequence length="61" mass="6698">MLIIVLGGDICNLPEVNRLFLEPIKEKIRDSMPFEIPEIELSLLGEDAGIVGASFQAIESL</sequence>
<dbReference type="SUPFAM" id="SSF53067">
    <property type="entry name" value="Actin-like ATPase domain"/>
    <property type="match status" value="1"/>
</dbReference>
<evidence type="ECO:0000313" key="1">
    <source>
        <dbReference type="EMBL" id="GAH53481.1"/>
    </source>
</evidence>
<name>X1G6G6_9ZZZZ</name>
<feature type="non-terminal residue" evidence="1">
    <location>
        <position position="61"/>
    </location>
</feature>
<accession>X1G6G6</accession>
<proteinExistence type="predicted"/>
<dbReference type="InterPro" id="IPR043129">
    <property type="entry name" value="ATPase_NBD"/>
</dbReference>
<reference evidence="1" key="1">
    <citation type="journal article" date="2014" name="Front. Microbiol.">
        <title>High frequency of phylogenetically diverse reductive dehalogenase-homologous genes in deep subseafloor sedimentary metagenomes.</title>
        <authorList>
            <person name="Kawai M."/>
            <person name="Futagami T."/>
            <person name="Toyoda A."/>
            <person name="Takaki Y."/>
            <person name="Nishi S."/>
            <person name="Hori S."/>
            <person name="Arai W."/>
            <person name="Tsubouchi T."/>
            <person name="Morono Y."/>
            <person name="Uchiyama I."/>
            <person name="Ito T."/>
            <person name="Fujiyama A."/>
            <person name="Inagaki F."/>
            <person name="Takami H."/>
        </authorList>
    </citation>
    <scope>NUCLEOTIDE SEQUENCE</scope>
    <source>
        <strain evidence="1">Expedition CK06-06</strain>
    </source>
</reference>
<dbReference type="AlphaFoldDB" id="X1G6G6"/>
<comment type="caution">
    <text evidence="1">The sequence shown here is derived from an EMBL/GenBank/DDBJ whole genome shotgun (WGS) entry which is preliminary data.</text>
</comment>